<sequence>MDAQKQNMLQEIEKDFAGDKGSSSGKKKKPRSEMPRPSPQVWNTSDGNLLAEWKHPSRHDGVQYTCIACSFVGNKRRKENNTCLVAYATNESDIYTISATDAKMKWKLSRIEFGEIAALSFTNKGRKLCVISTDGTLCEMNSETGEILKETKFPKKYISTLVYTFDDKILAASDGNIRVLSLEDGNVLVKFSSVVGPVLHLSSLEDTKVIITSSSSDNLSVHINEPGNKKVTDGPVLLMKDRPLTIDSKNGSNGDNLFVLSVSESGIAYIWNMKTKSQVNINPTKIKVEASDSSGETKKNHNSILAARFISINGDDQAAVLIVYGSLNSPRFALVDCHLCWGGYCCRFKWQYSRK</sequence>
<evidence type="ECO:0000313" key="2">
    <source>
        <dbReference type="Proteomes" id="UP001056120"/>
    </source>
</evidence>
<gene>
    <name evidence="1" type="ORF">L1987_40141</name>
</gene>
<name>A0ACB9GSI2_9ASTR</name>
<evidence type="ECO:0000313" key="1">
    <source>
        <dbReference type="EMBL" id="KAI3786450.1"/>
    </source>
</evidence>
<reference evidence="2" key="1">
    <citation type="journal article" date="2022" name="Mol. Ecol. Resour.">
        <title>The genomes of chicory, endive, great burdock and yacon provide insights into Asteraceae palaeo-polyploidization history and plant inulin production.</title>
        <authorList>
            <person name="Fan W."/>
            <person name="Wang S."/>
            <person name="Wang H."/>
            <person name="Wang A."/>
            <person name="Jiang F."/>
            <person name="Liu H."/>
            <person name="Zhao H."/>
            <person name="Xu D."/>
            <person name="Zhang Y."/>
        </authorList>
    </citation>
    <scope>NUCLEOTIDE SEQUENCE [LARGE SCALE GENOMIC DNA]</scope>
    <source>
        <strain evidence="2">cv. Yunnan</strain>
    </source>
</reference>
<organism evidence="1 2">
    <name type="scientific">Smallanthus sonchifolius</name>
    <dbReference type="NCBI Taxonomy" id="185202"/>
    <lineage>
        <taxon>Eukaryota</taxon>
        <taxon>Viridiplantae</taxon>
        <taxon>Streptophyta</taxon>
        <taxon>Embryophyta</taxon>
        <taxon>Tracheophyta</taxon>
        <taxon>Spermatophyta</taxon>
        <taxon>Magnoliopsida</taxon>
        <taxon>eudicotyledons</taxon>
        <taxon>Gunneridae</taxon>
        <taxon>Pentapetalae</taxon>
        <taxon>asterids</taxon>
        <taxon>campanulids</taxon>
        <taxon>Asterales</taxon>
        <taxon>Asteraceae</taxon>
        <taxon>Asteroideae</taxon>
        <taxon>Heliantheae alliance</taxon>
        <taxon>Millerieae</taxon>
        <taxon>Smallanthus</taxon>
    </lineage>
</organism>
<dbReference type="EMBL" id="CM042030">
    <property type="protein sequence ID" value="KAI3786450.1"/>
    <property type="molecule type" value="Genomic_DNA"/>
</dbReference>
<reference evidence="1 2" key="2">
    <citation type="journal article" date="2022" name="Mol. Ecol. Resour.">
        <title>The genomes of chicory, endive, great burdock and yacon provide insights into Asteraceae paleo-polyploidization history and plant inulin production.</title>
        <authorList>
            <person name="Fan W."/>
            <person name="Wang S."/>
            <person name="Wang H."/>
            <person name="Wang A."/>
            <person name="Jiang F."/>
            <person name="Liu H."/>
            <person name="Zhao H."/>
            <person name="Xu D."/>
            <person name="Zhang Y."/>
        </authorList>
    </citation>
    <scope>NUCLEOTIDE SEQUENCE [LARGE SCALE GENOMIC DNA]</scope>
    <source>
        <strain evidence="2">cv. Yunnan</strain>
        <tissue evidence="1">Leaves</tissue>
    </source>
</reference>
<comment type="caution">
    <text evidence="1">The sequence shown here is derived from an EMBL/GenBank/DDBJ whole genome shotgun (WGS) entry which is preliminary data.</text>
</comment>
<accession>A0ACB9GSI2</accession>
<proteinExistence type="predicted"/>
<dbReference type="Proteomes" id="UP001056120">
    <property type="component" value="Linkage Group LG13"/>
</dbReference>
<keyword evidence="2" id="KW-1185">Reference proteome</keyword>
<protein>
    <submittedName>
        <fullName evidence="1">Uncharacterized protein</fullName>
    </submittedName>
</protein>